<accession>A0A2L2LHB5</accession>
<reference evidence="5 6" key="1">
    <citation type="submission" date="2018-02" db="EMBL/GenBank/DDBJ databases">
        <title>Complete genome sequence of Agrobacterium tumefaciens 1D1609.</title>
        <authorList>
            <person name="Cho S.-T."/>
            <person name="Haryono M."/>
            <person name="Chang H.-H."/>
            <person name="Santos M.N."/>
            <person name="Lai E.-M."/>
            <person name="Kuo C.-H."/>
        </authorList>
    </citation>
    <scope>NUCLEOTIDE SEQUENCE [LARGE SCALE GENOMIC DNA]</scope>
    <source>
        <strain evidence="5 6">1D1609</strain>
    </source>
</reference>
<dbReference type="Gene3D" id="1.10.1670.10">
    <property type="entry name" value="Helix-hairpin-Helix base-excision DNA repair enzymes (C-terminal)"/>
    <property type="match status" value="1"/>
</dbReference>
<evidence type="ECO:0000256" key="2">
    <source>
        <dbReference type="ARBA" id="ARBA00022801"/>
    </source>
</evidence>
<dbReference type="Gene3D" id="1.10.340.30">
    <property type="entry name" value="Hypothetical protein, domain 2"/>
    <property type="match status" value="1"/>
</dbReference>
<keyword evidence="2" id="KW-0378">Hydrolase</keyword>
<evidence type="ECO:0008006" key="7">
    <source>
        <dbReference type="Google" id="ProtNLM"/>
    </source>
</evidence>
<sequence length="258" mass="29238">MQRFWVNINGIIEEHSLPAGVSEVMPGVCWGGPDELFTPAFWKYQSEAQARRNRYRDHKLGETLLEEIAVCLLGGYGIPAEMGMVAFRRLRADGLLGGEASELDILERLAVPFEIEGRQRRYRFASQKASYLSRSLSMARDFSLQVPERELRQQLLGLPGIGPKTASWVVRNHLDSDEVAIIDVHLHRACVMMNVFDANSDPAKDYFGLEELFLRFAQAIKVRASVLDAVIWDFMRRIGPTARPIKIRPHAAQLQLAF</sequence>
<dbReference type="InterPro" id="IPR012092">
    <property type="entry name" value="DNA_glyclase/AP_lyase_Ogg"/>
</dbReference>
<evidence type="ECO:0000256" key="1">
    <source>
        <dbReference type="ARBA" id="ARBA00022763"/>
    </source>
</evidence>
<evidence type="ECO:0000313" key="5">
    <source>
        <dbReference type="EMBL" id="AVH43725.1"/>
    </source>
</evidence>
<evidence type="ECO:0000313" key="6">
    <source>
        <dbReference type="Proteomes" id="UP000237717"/>
    </source>
</evidence>
<protein>
    <recommendedName>
        <fullName evidence="7">HhH-GPD domain-containing protein</fullName>
    </recommendedName>
</protein>
<proteinExistence type="predicted"/>
<evidence type="ECO:0000256" key="3">
    <source>
        <dbReference type="ARBA" id="ARBA00023204"/>
    </source>
</evidence>
<dbReference type="InterPro" id="IPR011257">
    <property type="entry name" value="DNA_glycosylase"/>
</dbReference>
<dbReference type="EMBL" id="CP026925">
    <property type="protein sequence ID" value="AVH43725.1"/>
    <property type="molecule type" value="Genomic_DNA"/>
</dbReference>
<gene>
    <name evidence="5" type="ORF">At1D1609_36720</name>
</gene>
<keyword evidence="3" id="KW-0234">DNA repair</keyword>
<dbReference type="GO" id="GO:0003906">
    <property type="term" value="F:DNA-(apurinic or apyrimidinic site) endonuclease activity"/>
    <property type="evidence" value="ECO:0007669"/>
    <property type="project" value="InterPro"/>
</dbReference>
<dbReference type="AlphaFoldDB" id="A0A2L2LHB5"/>
<dbReference type="InterPro" id="IPR023170">
    <property type="entry name" value="HhH_base_excis_C"/>
</dbReference>
<dbReference type="GO" id="GO:0006281">
    <property type="term" value="P:DNA repair"/>
    <property type="evidence" value="ECO:0007669"/>
    <property type="project" value="UniProtKB-KW"/>
</dbReference>
<keyword evidence="4" id="KW-0326">Glycosidase</keyword>
<evidence type="ECO:0000256" key="4">
    <source>
        <dbReference type="ARBA" id="ARBA00023295"/>
    </source>
</evidence>
<keyword evidence="1" id="KW-0227">DNA damage</keyword>
<dbReference type="Proteomes" id="UP000237717">
    <property type="component" value="Chromosome II"/>
</dbReference>
<dbReference type="Pfam" id="PF22175">
    <property type="entry name" value="Ogg-HhH"/>
    <property type="match status" value="1"/>
</dbReference>
<organism evidence="5 6">
    <name type="scientific">Agrobacterium tumefaciens</name>
    <dbReference type="NCBI Taxonomy" id="358"/>
    <lineage>
        <taxon>Bacteria</taxon>
        <taxon>Pseudomonadati</taxon>
        <taxon>Pseudomonadota</taxon>
        <taxon>Alphaproteobacteria</taxon>
        <taxon>Hyphomicrobiales</taxon>
        <taxon>Rhizobiaceae</taxon>
        <taxon>Rhizobium/Agrobacterium group</taxon>
        <taxon>Agrobacterium</taxon>
        <taxon>Agrobacterium tumefaciens complex</taxon>
    </lineage>
</organism>
<dbReference type="RefSeq" id="WP_104679742.1">
    <property type="nucleotide sequence ID" value="NZ_CP026925.1"/>
</dbReference>
<dbReference type="GO" id="GO:0016799">
    <property type="term" value="F:hydrolase activity, hydrolyzing N-glycosyl compounds"/>
    <property type="evidence" value="ECO:0007669"/>
    <property type="project" value="InterPro"/>
</dbReference>
<dbReference type="SUPFAM" id="SSF48150">
    <property type="entry name" value="DNA-glycosylase"/>
    <property type="match status" value="1"/>
</dbReference>
<name>A0A2L2LHB5_AGRTU</name>